<name>A0A1Z4BVJ3_9GAMM</name>
<dbReference type="SUPFAM" id="SSF50341">
    <property type="entry name" value="CheW-like"/>
    <property type="match status" value="1"/>
</dbReference>
<dbReference type="PANTHER" id="PTHR22617:SF43">
    <property type="entry name" value="PROTEIN PILI"/>
    <property type="match status" value="1"/>
</dbReference>
<proteinExistence type="predicted"/>
<dbReference type="Proteomes" id="UP000197019">
    <property type="component" value="Chromosome"/>
</dbReference>
<dbReference type="GO" id="GO:0005829">
    <property type="term" value="C:cytosol"/>
    <property type="evidence" value="ECO:0007669"/>
    <property type="project" value="TreeGrafter"/>
</dbReference>
<gene>
    <name evidence="2" type="ORF">CEK71_04110</name>
</gene>
<organism evidence="2 3">
    <name type="scientific">Methylovulum psychrotolerans</name>
    <dbReference type="NCBI Taxonomy" id="1704499"/>
    <lineage>
        <taxon>Bacteria</taxon>
        <taxon>Pseudomonadati</taxon>
        <taxon>Pseudomonadota</taxon>
        <taxon>Gammaproteobacteria</taxon>
        <taxon>Methylococcales</taxon>
        <taxon>Methylococcaceae</taxon>
        <taxon>Methylovulum</taxon>
    </lineage>
</organism>
<evidence type="ECO:0000259" key="1">
    <source>
        <dbReference type="PROSITE" id="PS50851"/>
    </source>
</evidence>
<dbReference type="PROSITE" id="PS50851">
    <property type="entry name" value="CHEW"/>
    <property type="match status" value="1"/>
</dbReference>
<dbReference type="GO" id="GO:0006935">
    <property type="term" value="P:chemotaxis"/>
    <property type="evidence" value="ECO:0007669"/>
    <property type="project" value="InterPro"/>
</dbReference>
<protein>
    <recommendedName>
        <fullName evidence="1">CheW-like domain-containing protein</fullName>
    </recommendedName>
</protein>
<feature type="domain" description="CheW-like" evidence="1">
    <location>
        <begin position="26"/>
        <end position="165"/>
    </location>
</feature>
<dbReference type="Gene3D" id="2.30.30.40">
    <property type="entry name" value="SH3 Domains"/>
    <property type="match status" value="1"/>
</dbReference>
<dbReference type="OrthoDB" id="5570983at2"/>
<keyword evidence="3" id="KW-1185">Reference proteome</keyword>
<dbReference type="EMBL" id="CP022129">
    <property type="protein sequence ID" value="ASF45315.1"/>
    <property type="molecule type" value="Genomic_DNA"/>
</dbReference>
<dbReference type="GO" id="GO:0007165">
    <property type="term" value="P:signal transduction"/>
    <property type="evidence" value="ECO:0007669"/>
    <property type="project" value="InterPro"/>
</dbReference>
<dbReference type="Gene3D" id="2.40.50.180">
    <property type="entry name" value="CheA-289, Domain 4"/>
    <property type="match status" value="1"/>
</dbReference>
<dbReference type="InterPro" id="IPR039315">
    <property type="entry name" value="CheW"/>
</dbReference>
<sequence>MATDIYDADSLGQINWAEIPPYEAQQESVFSIRIGHWGLLVPVALYCEVWDKAKVSPFPDVHPWLTGLLNLRGNLAPLFDLHKVFSESSAVNKTRKLLSLGRGEKMVAVWIDTFPEVKTIAALQRLEKIPVLPEHLLGYVSQAYQQDGQVWLMVEFEALIQALGHHQYSVMETGT</sequence>
<reference evidence="2 3" key="1">
    <citation type="submission" date="2017-06" db="EMBL/GenBank/DDBJ databases">
        <title>Genome Sequencing of the methanotroph Methylovulum psychrotolerants str. HV10-M2 isolated from a high-altitude environment.</title>
        <authorList>
            <person name="Mateos-Rivera A."/>
        </authorList>
    </citation>
    <scope>NUCLEOTIDE SEQUENCE [LARGE SCALE GENOMIC DNA]</scope>
    <source>
        <strain evidence="2 3">HV10_M2</strain>
    </source>
</reference>
<dbReference type="RefSeq" id="WP_088618197.1">
    <property type="nucleotide sequence ID" value="NZ_CP022129.1"/>
</dbReference>
<dbReference type="InterPro" id="IPR002545">
    <property type="entry name" value="CheW-lke_dom"/>
</dbReference>
<dbReference type="AlphaFoldDB" id="A0A1Z4BVJ3"/>
<dbReference type="PANTHER" id="PTHR22617">
    <property type="entry name" value="CHEMOTAXIS SENSOR HISTIDINE KINASE-RELATED"/>
    <property type="match status" value="1"/>
</dbReference>
<evidence type="ECO:0000313" key="3">
    <source>
        <dbReference type="Proteomes" id="UP000197019"/>
    </source>
</evidence>
<accession>A0A1Z4BVJ3</accession>
<dbReference type="KEGG" id="mpsy:CEK71_04110"/>
<dbReference type="Pfam" id="PF01584">
    <property type="entry name" value="CheW"/>
    <property type="match status" value="1"/>
</dbReference>
<evidence type="ECO:0000313" key="2">
    <source>
        <dbReference type="EMBL" id="ASF45315.1"/>
    </source>
</evidence>
<dbReference type="InterPro" id="IPR036061">
    <property type="entry name" value="CheW-like_dom_sf"/>
</dbReference>
<dbReference type="SMART" id="SM00260">
    <property type="entry name" value="CheW"/>
    <property type="match status" value="1"/>
</dbReference>